<dbReference type="PROSITE" id="PS51118">
    <property type="entry name" value="HTH_HXLR"/>
    <property type="match status" value="1"/>
</dbReference>
<dbReference type="SUPFAM" id="SSF46785">
    <property type="entry name" value="Winged helix' DNA-binding domain"/>
    <property type="match status" value="1"/>
</dbReference>
<dbReference type="STRING" id="1077974.GOEFS_092_00770"/>
<dbReference type="EMBL" id="BAEH01000092">
    <property type="protein sequence ID" value="GAB19652.1"/>
    <property type="molecule type" value="Genomic_DNA"/>
</dbReference>
<dbReference type="Gene3D" id="1.10.10.10">
    <property type="entry name" value="Winged helix-like DNA-binding domain superfamily/Winged helix DNA-binding domain"/>
    <property type="match status" value="1"/>
</dbReference>
<evidence type="ECO:0000313" key="5">
    <source>
        <dbReference type="EMBL" id="GAB19652.1"/>
    </source>
</evidence>
<dbReference type="OrthoDB" id="5183359at2"/>
<dbReference type="GO" id="GO:0003677">
    <property type="term" value="F:DNA binding"/>
    <property type="evidence" value="ECO:0007669"/>
    <property type="project" value="UniProtKB-KW"/>
</dbReference>
<dbReference type="RefSeq" id="WP_007318987.1">
    <property type="nucleotide sequence ID" value="NZ_BAEH01000092.1"/>
</dbReference>
<dbReference type="PANTHER" id="PTHR33204:SF18">
    <property type="entry name" value="TRANSCRIPTIONAL REGULATORY PROTEIN"/>
    <property type="match status" value="1"/>
</dbReference>
<keyword evidence="1" id="KW-0805">Transcription regulation</keyword>
<keyword evidence="6" id="KW-1185">Reference proteome</keyword>
<evidence type="ECO:0000259" key="4">
    <source>
        <dbReference type="PROSITE" id="PS51118"/>
    </source>
</evidence>
<keyword evidence="2" id="KW-0238">DNA-binding</keyword>
<dbReference type="InterPro" id="IPR036388">
    <property type="entry name" value="WH-like_DNA-bd_sf"/>
</dbReference>
<sequence>MKRESFERWPCSVARTVGLVGDGWTLLILRELFYGETRFDGLVTTLGIARSTLTDRLRTLTDSGIVSREIYQSDPVRHEYLLTEKGSDLFGVVAALNSWGDRWMSGDEGAPMILHHDSCGHDLDAAVVCRECGTQVRHRDISVRVGPGFPQRLKKLPAFAGRFGEPEK</sequence>
<dbReference type="InterPro" id="IPR002577">
    <property type="entry name" value="HTH_HxlR"/>
</dbReference>
<evidence type="ECO:0000313" key="6">
    <source>
        <dbReference type="Proteomes" id="UP000035034"/>
    </source>
</evidence>
<gene>
    <name evidence="5" type="ORF">GOEFS_092_00770</name>
</gene>
<accession>H0R3K1</accession>
<dbReference type="Pfam" id="PF01638">
    <property type="entry name" value="HxlR"/>
    <property type="match status" value="1"/>
</dbReference>
<dbReference type="Proteomes" id="UP000035034">
    <property type="component" value="Unassembled WGS sequence"/>
</dbReference>
<dbReference type="eggNOG" id="COG1733">
    <property type="taxonomic scope" value="Bacteria"/>
</dbReference>
<dbReference type="PANTHER" id="PTHR33204">
    <property type="entry name" value="TRANSCRIPTIONAL REGULATOR, MARR FAMILY"/>
    <property type="match status" value="1"/>
</dbReference>
<protein>
    <submittedName>
        <fullName evidence="5">Putative HxlR family transcriptional regulator</fullName>
    </submittedName>
</protein>
<evidence type="ECO:0000256" key="1">
    <source>
        <dbReference type="ARBA" id="ARBA00023015"/>
    </source>
</evidence>
<keyword evidence="3" id="KW-0804">Transcription</keyword>
<organism evidence="5 6">
    <name type="scientific">Gordonia effusa NBRC 100432</name>
    <dbReference type="NCBI Taxonomy" id="1077974"/>
    <lineage>
        <taxon>Bacteria</taxon>
        <taxon>Bacillati</taxon>
        <taxon>Actinomycetota</taxon>
        <taxon>Actinomycetes</taxon>
        <taxon>Mycobacteriales</taxon>
        <taxon>Gordoniaceae</taxon>
        <taxon>Gordonia</taxon>
    </lineage>
</organism>
<evidence type="ECO:0000256" key="2">
    <source>
        <dbReference type="ARBA" id="ARBA00023125"/>
    </source>
</evidence>
<proteinExistence type="predicted"/>
<name>H0R3K1_9ACTN</name>
<evidence type="ECO:0000256" key="3">
    <source>
        <dbReference type="ARBA" id="ARBA00023163"/>
    </source>
</evidence>
<comment type="caution">
    <text evidence="5">The sequence shown here is derived from an EMBL/GenBank/DDBJ whole genome shotgun (WGS) entry which is preliminary data.</text>
</comment>
<reference evidence="5 6" key="1">
    <citation type="submission" date="2011-12" db="EMBL/GenBank/DDBJ databases">
        <title>Whole genome shotgun sequence of Gordonia effusa NBRC 100432.</title>
        <authorList>
            <person name="Yoshida I."/>
            <person name="Takarada H."/>
            <person name="Hosoyama A."/>
            <person name="Tsuchikane K."/>
            <person name="Katsumata H."/>
            <person name="Yamazaki S."/>
            <person name="Fujita N."/>
        </authorList>
    </citation>
    <scope>NUCLEOTIDE SEQUENCE [LARGE SCALE GENOMIC DNA]</scope>
    <source>
        <strain evidence="5 6">NBRC 100432</strain>
    </source>
</reference>
<feature type="domain" description="HTH hxlR-type" evidence="4">
    <location>
        <begin position="11"/>
        <end position="108"/>
    </location>
</feature>
<dbReference type="InterPro" id="IPR036390">
    <property type="entry name" value="WH_DNA-bd_sf"/>
</dbReference>
<dbReference type="AlphaFoldDB" id="H0R3K1"/>